<proteinExistence type="predicted"/>
<accession>A0A371I7L2</accession>
<keyword evidence="2" id="KW-1185">Reference proteome</keyword>
<gene>
    <name evidence="1" type="ORF">CR513_04340</name>
</gene>
<evidence type="ECO:0000313" key="1">
    <source>
        <dbReference type="EMBL" id="RDY11040.1"/>
    </source>
</evidence>
<dbReference type="EMBL" id="QJKJ01000725">
    <property type="protein sequence ID" value="RDY11040.1"/>
    <property type="molecule type" value="Genomic_DNA"/>
</dbReference>
<reference evidence="1" key="1">
    <citation type="submission" date="2018-05" db="EMBL/GenBank/DDBJ databases">
        <title>Draft genome of Mucuna pruriens seed.</title>
        <authorList>
            <person name="Nnadi N.E."/>
            <person name="Vos R."/>
            <person name="Hasami M.H."/>
            <person name="Devisetty U.K."/>
            <person name="Aguiy J.C."/>
        </authorList>
    </citation>
    <scope>NUCLEOTIDE SEQUENCE [LARGE SCALE GENOMIC DNA]</scope>
    <source>
        <strain evidence="1">JCA_2017</strain>
    </source>
</reference>
<comment type="caution">
    <text evidence="1">The sequence shown here is derived from an EMBL/GenBank/DDBJ whole genome shotgun (WGS) entry which is preliminary data.</text>
</comment>
<organism evidence="1 2">
    <name type="scientific">Mucuna pruriens</name>
    <name type="common">Velvet bean</name>
    <name type="synonym">Dolichos pruriens</name>
    <dbReference type="NCBI Taxonomy" id="157652"/>
    <lineage>
        <taxon>Eukaryota</taxon>
        <taxon>Viridiplantae</taxon>
        <taxon>Streptophyta</taxon>
        <taxon>Embryophyta</taxon>
        <taxon>Tracheophyta</taxon>
        <taxon>Spermatophyta</taxon>
        <taxon>Magnoliopsida</taxon>
        <taxon>eudicotyledons</taxon>
        <taxon>Gunneridae</taxon>
        <taxon>Pentapetalae</taxon>
        <taxon>rosids</taxon>
        <taxon>fabids</taxon>
        <taxon>Fabales</taxon>
        <taxon>Fabaceae</taxon>
        <taxon>Papilionoideae</taxon>
        <taxon>50 kb inversion clade</taxon>
        <taxon>NPAAA clade</taxon>
        <taxon>indigoferoid/millettioid clade</taxon>
        <taxon>Phaseoleae</taxon>
        <taxon>Mucuna</taxon>
    </lineage>
</organism>
<protein>
    <submittedName>
        <fullName evidence="1">Uncharacterized protein</fullName>
    </submittedName>
</protein>
<feature type="non-terminal residue" evidence="1">
    <location>
        <position position="1"/>
    </location>
</feature>
<dbReference type="AlphaFoldDB" id="A0A371I7L2"/>
<evidence type="ECO:0000313" key="2">
    <source>
        <dbReference type="Proteomes" id="UP000257109"/>
    </source>
</evidence>
<sequence>MPIQDEFHDEKLLHLNKITPWFTDICNFIVASQFPLEASRLYKEKLKKAIATKTNDGKVIVDFLKSNIFCNRAMSSLLEKYGVVHRVATAYHP</sequence>
<dbReference type="Proteomes" id="UP000257109">
    <property type="component" value="Unassembled WGS sequence"/>
</dbReference>
<name>A0A371I7L2_MUCPR</name>
<dbReference type="OrthoDB" id="1432876at2759"/>